<proteinExistence type="predicted"/>
<organism evidence="4 5">
    <name type="scientific">Somion occarium</name>
    <dbReference type="NCBI Taxonomy" id="3059160"/>
    <lineage>
        <taxon>Eukaryota</taxon>
        <taxon>Fungi</taxon>
        <taxon>Dikarya</taxon>
        <taxon>Basidiomycota</taxon>
        <taxon>Agaricomycotina</taxon>
        <taxon>Agaricomycetes</taxon>
        <taxon>Polyporales</taxon>
        <taxon>Cerrenaceae</taxon>
        <taxon>Somion</taxon>
    </lineage>
</organism>
<dbReference type="PANTHER" id="PTHR38248:SF2">
    <property type="entry name" value="FUNK1 11"/>
    <property type="match status" value="1"/>
</dbReference>
<evidence type="ECO:0000256" key="2">
    <source>
        <dbReference type="SAM" id="MobiDB-lite"/>
    </source>
</evidence>
<name>A0ABP1CVS0_9APHY</name>
<dbReference type="InterPro" id="IPR011009">
    <property type="entry name" value="Kinase-like_dom_sf"/>
</dbReference>
<evidence type="ECO:0000313" key="4">
    <source>
        <dbReference type="EMBL" id="CAL1698619.1"/>
    </source>
</evidence>
<keyword evidence="1" id="KW-0175">Coiled coil</keyword>
<dbReference type="EMBL" id="OZ037953">
    <property type="protein sequence ID" value="CAL1698619.1"/>
    <property type="molecule type" value="Genomic_DNA"/>
</dbReference>
<evidence type="ECO:0000256" key="1">
    <source>
        <dbReference type="SAM" id="Coils"/>
    </source>
</evidence>
<dbReference type="SUPFAM" id="SSF56112">
    <property type="entry name" value="Protein kinase-like (PK-like)"/>
    <property type="match status" value="1"/>
</dbReference>
<accession>A0ABP1CVS0</accession>
<sequence>MADPADGRLPFDDEDFIDDIKVEKLLFVGSEELPDKGSDNTTEQRPHAVSFLVPPVPASACTLRGIPNAPARLLRTVAFTPPTPIKRGLSSIKEKNEYKNEALVNFLKSEYSDKIDTDYDIEDFVRHVWKFDAKTIPTKIDYQLRADACSDFLGGQYVKKNGKITEKERACCTHFVKVLSGLFGALRKNVDRAQQVILNAFSAKFMFLFDRTIAGDYAHLKPDIGYTPKDLKLDEQAWELLGLFGEMKKRSVQTHMVREKYPIDLGQLRKVRRGARTTKKMATAPDRNTTTPPTHPMVTRSIDKTGAAEDGSRRAISARSTTKRKSRDIGVDHHAEGPVQKKLRDSVHPHPVAYAKSNETRMTNTQAQVVKYLNELLSHGIRQYSTGFLIEDTKVTLWYSDRMGIVKSKSFDFILEPHYLLLMVAGIAFADRHRLGCCPLIEWSPRHLLDYRETTLKLPHALDAEDVELKDLEFKLDVNRKREVKTAYGAIGRGTTIVPLKARGAAAALFGSGNLVAKMAWQPVNRVCFEDQVVKVVRKKLRDSGQPHLKNMLKHITDLKCSLTLNMDDPLLGLPRGTMELPDPYELRLFKVLIIDEYLPLQFVDSLDEFKRIMRHVVEAHYWVYEIAEVLHRDVSNGNVMFYRLNDGSVMGVLSDWDLSTKKDGQLVKNASTAPVAIDPIADASRSDAEGDMDALLTQVRYRTGTGPFMALDLLVATETPLHLYRHDLESFFYVMVWFSAVFNPKTHELGYLEAWEQSSLKVIGTAKKDFLKESDEFERILRNVHHSFLPLISSWLSPLYEDFGETILDAVTAMDKIRQLQSKIVLARKRPGPNTEAAVSELEKRIKEMEEKHDGAQSALTYERFMAILVR</sequence>
<gene>
    <name evidence="4" type="ORF">GFSPODELE1_LOCUS2233</name>
</gene>
<feature type="compositionally biased region" description="Basic and acidic residues" evidence="2">
    <location>
        <begin position="327"/>
        <end position="336"/>
    </location>
</feature>
<feature type="domain" description="Fungal-type protein kinase" evidence="3">
    <location>
        <begin position="356"/>
        <end position="739"/>
    </location>
</feature>
<feature type="region of interest" description="Disordered" evidence="2">
    <location>
        <begin position="273"/>
        <end position="349"/>
    </location>
</feature>
<keyword evidence="5" id="KW-1185">Reference proteome</keyword>
<dbReference type="Proteomes" id="UP001497453">
    <property type="component" value="Chromosome 10"/>
</dbReference>
<feature type="compositionally biased region" description="Basic and acidic residues" evidence="2">
    <location>
        <begin position="301"/>
        <end position="313"/>
    </location>
</feature>
<dbReference type="PANTHER" id="PTHR38248">
    <property type="entry name" value="FUNK1 6"/>
    <property type="match status" value="1"/>
</dbReference>
<evidence type="ECO:0000259" key="3">
    <source>
        <dbReference type="Pfam" id="PF17667"/>
    </source>
</evidence>
<feature type="coiled-coil region" evidence="1">
    <location>
        <begin position="833"/>
        <end position="860"/>
    </location>
</feature>
<dbReference type="InterPro" id="IPR040976">
    <property type="entry name" value="Pkinase_fungal"/>
</dbReference>
<dbReference type="Pfam" id="PF17667">
    <property type="entry name" value="Pkinase_fungal"/>
    <property type="match status" value="1"/>
</dbReference>
<reference evidence="5" key="1">
    <citation type="submission" date="2024-04" db="EMBL/GenBank/DDBJ databases">
        <authorList>
            <person name="Shaw F."/>
            <person name="Minotto A."/>
        </authorList>
    </citation>
    <scope>NUCLEOTIDE SEQUENCE [LARGE SCALE GENOMIC DNA]</scope>
</reference>
<protein>
    <recommendedName>
        <fullName evidence="3">Fungal-type protein kinase domain-containing protein</fullName>
    </recommendedName>
</protein>
<evidence type="ECO:0000313" key="5">
    <source>
        <dbReference type="Proteomes" id="UP001497453"/>
    </source>
</evidence>